<dbReference type="PROSITE" id="PS50077">
    <property type="entry name" value="HEAT_REPEAT"/>
    <property type="match status" value="1"/>
</dbReference>
<evidence type="ECO:0000256" key="8">
    <source>
        <dbReference type="ARBA" id="ARBA00023256"/>
    </source>
</evidence>
<evidence type="ECO:0000256" key="2">
    <source>
        <dbReference type="ARBA" id="ARBA00005041"/>
    </source>
</evidence>
<dbReference type="InterPro" id="IPR004155">
    <property type="entry name" value="PBS_lyase_HEAT"/>
</dbReference>
<comment type="pathway">
    <text evidence="2 10">Protein modification; eIF5A hypusination.</text>
</comment>
<dbReference type="PANTHER" id="PTHR12697:SF5">
    <property type="entry name" value="DEOXYHYPUSINE HYDROXYLASE"/>
    <property type="match status" value="1"/>
</dbReference>
<sequence length="301" mass="33716">MADVDTTPSFEQLRDALLNLSEPTGKRTRAIFYLRSRGGLEDLHVLLTALLNRKDSELMRHELAYVIGQFQMEEACETLHEVLTDVLDDAMVRHEAAEALGTIGAAQSLPILVKFSADPAPEVSDTCKLAVKLVNYKLAKAKGEILEEVDRNPYLSKDPAPAASKYVTTAELSKILLDHQGDMFARYRAMFSLRNRNTDDAALALAKAFDDPNVLFKHEVAYVMGQMENPVLVPALKRVMLDQTQHRMVRHEAAEALGAIGTRECEDILRMYLKDEALVVRESCKVALDIMDYWAPTKPEK</sequence>
<dbReference type="KEGG" id="blac:94349372"/>
<gene>
    <name evidence="12" type="ORF">CCR75_005622</name>
</gene>
<dbReference type="InterPro" id="IPR027517">
    <property type="entry name" value="Deoxyhypusine_hydroxylase"/>
</dbReference>
<evidence type="ECO:0000256" key="5">
    <source>
        <dbReference type="ARBA" id="ARBA00023002"/>
    </source>
</evidence>
<evidence type="ECO:0000256" key="6">
    <source>
        <dbReference type="ARBA" id="ARBA00023004"/>
    </source>
</evidence>
<dbReference type="EMBL" id="SHOA02000202">
    <property type="protein sequence ID" value="TDH66587.1"/>
    <property type="molecule type" value="Genomic_DNA"/>
</dbReference>
<feature type="binding site" evidence="10">
    <location>
        <position position="252"/>
    </location>
    <ligand>
        <name>Fe cation</name>
        <dbReference type="ChEBI" id="CHEBI:24875"/>
        <label>2</label>
    </ligand>
</feature>
<keyword evidence="13" id="KW-1185">Reference proteome</keyword>
<feature type="repeat" description="HEAT" evidence="11">
    <location>
        <begin position="232"/>
        <end position="272"/>
    </location>
</feature>
<feature type="binding site" evidence="10">
    <location>
        <position position="218"/>
    </location>
    <ligand>
        <name>Fe cation</name>
        <dbReference type="ChEBI" id="CHEBI:24875"/>
        <label>2</label>
    </ligand>
</feature>
<name>A0A976IC95_BRELC</name>
<dbReference type="InterPro" id="IPR016024">
    <property type="entry name" value="ARM-type_fold"/>
</dbReference>
<dbReference type="EC" id="1.14.99.29" evidence="10"/>
<evidence type="ECO:0000256" key="9">
    <source>
        <dbReference type="ARBA" id="ARBA00045876"/>
    </source>
</evidence>
<dbReference type="GO" id="GO:0019135">
    <property type="term" value="F:deoxyhypusine monooxygenase activity"/>
    <property type="evidence" value="ECO:0007669"/>
    <property type="project" value="UniProtKB-UniRule"/>
</dbReference>
<feature type="binding site" evidence="10">
    <location>
        <position position="62"/>
    </location>
    <ligand>
        <name>Fe cation</name>
        <dbReference type="ChEBI" id="CHEBI:24875"/>
        <label>1</label>
    </ligand>
</feature>
<evidence type="ECO:0000256" key="4">
    <source>
        <dbReference type="ARBA" id="ARBA00022737"/>
    </source>
</evidence>
<dbReference type="InterPro" id="IPR011989">
    <property type="entry name" value="ARM-like"/>
</dbReference>
<feature type="binding site" evidence="10">
    <location>
        <position position="94"/>
    </location>
    <ligand>
        <name>Fe cation</name>
        <dbReference type="ChEBI" id="CHEBI:24875"/>
        <label>1</label>
    </ligand>
</feature>
<keyword evidence="5 10" id="KW-0560">Oxidoreductase</keyword>
<dbReference type="Proteomes" id="UP000294530">
    <property type="component" value="Unassembled WGS sequence"/>
</dbReference>
<dbReference type="PANTHER" id="PTHR12697">
    <property type="entry name" value="PBS LYASE HEAT-LIKE PROTEIN"/>
    <property type="match status" value="1"/>
</dbReference>
<dbReference type="AlphaFoldDB" id="A0A976IC95"/>
<evidence type="ECO:0000256" key="7">
    <source>
        <dbReference type="ARBA" id="ARBA00023033"/>
    </source>
</evidence>
<dbReference type="InterPro" id="IPR021133">
    <property type="entry name" value="HEAT_type_2"/>
</dbReference>
<evidence type="ECO:0000256" key="1">
    <source>
        <dbReference type="ARBA" id="ARBA00000068"/>
    </source>
</evidence>
<organism evidence="12 13">
    <name type="scientific">Bremia lactucae</name>
    <name type="common">Lettuce downy mildew</name>
    <dbReference type="NCBI Taxonomy" id="4779"/>
    <lineage>
        <taxon>Eukaryota</taxon>
        <taxon>Sar</taxon>
        <taxon>Stramenopiles</taxon>
        <taxon>Oomycota</taxon>
        <taxon>Peronosporomycetes</taxon>
        <taxon>Peronosporales</taxon>
        <taxon>Peronosporaceae</taxon>
        <taxon>Bremia</taxon>
    </lineage>
</organism>
<keyword evidence="6 10" id="KW-0408">Iron</keyword>
<comment type="catalytic activity">
    <reaction evidence="1 10">
        <text>[eIF5A protein]-deoxyhypusine + AH2 + O2 = [eIF5A protein]-hypusine + A + H2O</text>
        <dbReference type="Rhea" id="RHEA:14101"/>
        <dbReference type="Rhea" id="RHEA-COMP:10144"/>
        <dbReference type="Rhea" id="RHEA-COMP:12592"/>
        <dbReference type="ChEBI" id="CHEBI:13193"/>
        <dbReference type="ChEBI" id="CHEBI:15377"/>
        <dbReference type="ChEBI" id="CHEBI:15379"/>
        <dbReference type="ChEBI" id="CHEBI:17499"/>
        <dbReference type="ChEBI" id="CHEBI:82657"/>
        <dbReference type="ChEBI" id="CHEBI:91175"/>
        <dbReference type="EC" id="1.14.99.29"/>
    </reaction>
</comment>
<dbReference type="HAMAP" id="MF_03101">
    <property type="entry name" value="Deoxyhypusine_hydroxylase"/>
    <property type="match status" value="1"/>
</dbReference>
<feature type="binding site" evidence="10">
    <location>
        <position position="95"/>
    </location>
    <ligand>
        <name>Fe cation</name>
        <dbReference type="ChEBI" id="CHEBI:24875"/>
        <label>1</label>
    </ligand>
</feature>
<feature type="binding site" evidence="10">
    <location>
        <position position="61"/>
    </location>
    <ligand>
        <name>Fe cation</name>
        <dbReference type="ChEBI" id="CHEBI:24875"/>
        <label>1</label>
    </ligand>
</feature>
<comment type="similarity">
    <text evidence="10">Belongs to the deoxyhypusine hydroxylase family.</text>
</comment>
<dbReference type="GO" id="GO:0046872">
    <property type="term" value="F:metal ion binding"/>
    <property type="evidence" value="ECO:0007669"/>
    <property type="project" value="UniProtKB-KW"/>
</dbReference>
<keyword evidence="4" id="KW-0677">Repeat</keyword>
<accession>A0A976IC95</accession>
<evidence type="ECO:0000313" key="12">
    <source>
        <dbReference type="EMBL" id="TDH66587.1"/>
    </source>
</evidence>
<evidence type="ECO:0000256" key="11">
    <source>
        <dbReference type="PROSITE-ProRule" id="PRU00103"/>
    </source>
</evidence>
<evidence type="ECO:0000256" key="3">
    <source>
        <dbReference type="ARBA" id="ARBA00022723"/>
    </source>
</evidence>
<dbReference type="GeneID" id="94349372"/>
<feature type="binding site" evidence="10">
    <location>
        <position position="251"/>
    </location>
    <ligand>
        <name>Fe cation</name>
        <dbReference type="ChEBI" id="CHEBI:24875"/>
        <label>2</label>
    </ligand>
</feature>
<evidence type="ECO:0000256" key="10">
    <source>
        <dbReference type="HAMAP-Rule" id="MF_03101"/>
    </source>
</evidence>
<comment type="function">
    <text evidence="9">Catalyzes the hydroxylation of the N(6)-(4-aminobutyl)-L-lysine intermediate produced by deoxyhypusine synthase/DHPS on a critical lysine of the eukaryotic translation initiation factor 5A/eIF-5A. This is the second step of the post-translational modification of that lysine into an unusual amino acid residue named hypusine. Hypusination is unique to mature eIF-5A factor and is essential for its function.</text>
</comment>
<dbReference type="RefSeq" id="XP_067816086.1">
    <property type="nucleotide sequence ID" value="XM_067963701.1"/>
</dbReference>
<dbReference type="Pfam" id="PF13646">
    <property type="entry name" value="HEAT_2"/>
    <property type="match status" value="2"/>
</dbReference>
<dbReference type="Gene3D" id="1.25.10.10">
    <property type="entry name" value="Leucine-rich Repeat Variant"/>
    <property type="match status" value="2"/>
</dbReference>
<comment type="function">
    <text evidence="10">Catalyzes the hydroxylation of the N(6)-(4-aminobutyl)-L-lysine intermediate to form hypusine, an essential post-translational modification only found in mature eIF-5A factor.</text>
</comment>
<evidence type="ECO:0000313" key="13">
    <source>
        <dbReference type="Proteomes" id="UP000294530"/>
    </source>
</evidence>
<proteinExistence type="inferred from homology"/>
<comment type="cofactor">
    <cofactor evidence="10">
        <name>Fe(2+)</name>
        <dbReference type="ChEBI" id="CHEBI:29033"/>
    </cofactor>
    <text evidence="10">Binds 2 Fe(2+) ions per subunit.</text>
</comment>
<dbReference type="OrthoDB" id="421002at2759"/>
<keyword evidence="3 10" id="KW-0479">Metal-binding</keyword>
<dbReference type="SMART" id="SM00567">
    <property type="entry name" value="EZ_HEAT"/>
    <property type="match status" value="5"/>
</dbReference>
<protein>
    <recommendedName>
        <fullName evidence="10">Deoxyhypusine hydroxylase</fullName>
        <shortName evidence="10">DOHH</shortName>
        <ecNumber evidence="10">1.14.99.29</ecNumber>
    </recommendedName>
    <alternativeName>
        <fullName evidence="10">Deoxyhypusine dioxygenase</fullName>
    </alternativeName>
    <alternativeName>
        <fullName evidence="10">Deoxyhypusine monooxygenase</fullName>
    </alternativeName>
</protein>
<keyword evidence="8 10" id="KW-0386">Hypusine biosynthesis</keyword>
<keyword evidence="7 10" id="KW-0503">Monooxygenase</keyword>
<reference evidence="12 13" key="1">
    <citation type="journal article" date="2021" name="Genome Biol.">
        <title>AFLAP: assembly-free linkage analysis pipeline using k-mers from genome sequencing data.</title>
        <authorList>
            <person name="Fletcher K."/>
            <person name="Zhang L."/>
            <person name="Gil J."/>
            <person name="Han R."/>
            <person name="Cavanaugh K."/>
            <person name="Michelmore R."/>
        </authorList>
    </citation>
    <scope>NUCLEOTIDE SEQUENCE [LARGE SCALE GENOMIC DNA]</scope>
    <source>
        <strain evidence="12 13">SF5</strain>
    </source>
</reference>
<feature type="binding site" evidence="10">
    <location>
        <position position="219"/>
    </location>
    <ligand>
        <name>Fe cation</name>
        <dbReference type="ChEBI" id="CHEBI:24875"/>
        <label>2</label>
    </ligand>
</feature>
<dbReference type="SUPFAM" id="SSF48371">
    <property type="entry name" value="ARM repeat"/>
    <property type="match status" value="1"/>
</dbReference>
<comment type="caution">
    <text evidence="12">The sequence shown here is derived from an EMBL/GenBank/DDBJ whole genome shotgun (WGS) entry which is preliminary data.</text>
</comment>